<evidence type="ECO:0000313" key="3">
    <source>
        <dbReference type="EMBL" id="PQJ53295.1"/>
    </source>
</evidence>
<dbReference type="Pfam" id="PF05721">
    <property type="entry name" value="PhyH"/>
    <property type="match status" value="1"/>
</dbReference>
<dbReference type="PANTHER" id="PTHR20883:SF15">
    <property type="entry name" value="PHYTANOYL-COA DIOXYGENASE DOMAIN-CONTAINING PROTEIN 1"/>
    <property type="match status" value="1"/>
</dbReference>
<evidence type="ECO:0000313" key="4">
    <source>
        <dbReference type="Proteomes" id="UP000239007"/>
    </source>
</evidence>
<dbReference type="PANTHER" id="PTHR20883">
    <property type="entry name" value="PHYTANOYL-COA DIOXYGENASE DOMAIN CONTAINING 1"/>
    <property type="match status" value="1"/>
</dbReference>
<dbReference type="Proteomes" id="UP000239007">
    <property type="component" value="Unassembled WGS sequence"/>
</dbReference>
<dbReference type="OrthoDB" id="9791262at2"/>
<dbReference type="RefSeq" id="WP_105051776.1">
    <property type="nucleotide sequence ID" value="NZ_BMYG01000003.1"/>
</dbReference>
<comment type="caution">
    <text evidence="3">The sequence shown here is derived from an EMBL/GenBank/DDBJ whole genome shotgun (WGS) entry which is preliminary data.</text>
</comment>
<dbReference type="Gene3D" id="2.60.120.620">
    <property type="entry name" value="q2cbj1_9rhob like domain"/>
    <property type="match status" value="1"/>
</dbReference>
<dbReference type="InterPro" id="IPR008775">
    <property type="entry name" value="Phytyl_CoA_dOase-like"/>
</dbReference>
<proteinExistence type="predicted"/>
<protein>
    <submittedName>
        <fullName evidence="3">Phytanoyl-CoA dioxygenase</fullName>
    </submittedName>
</protein>
<dbReference type="EMBL" id="MSCH01000003">
    <property type="protein sequence ID" value="PQJ53295.1"/>
    <property type="molecule type" value="Genomic_DNA"/>
</dbReference>
<accession>A0A2S7UU89</accession>
<reference evidence="3 4" key="1">
    <citation type="submission" date="2016-12" db="EMBL/GenBank/DDBJ databases">
        <title>Diversity of luminous bacteria.</title>
        <authorList>
            <person name="Yoshizawa S."/>
            <person name="Kogure K."/>
        </authorList>
    </citation>
    <scope>NUCLEOTIDE SEQUENCE [LARGE SCALE GENOMIC DNA]</scope>
    <source>
        <strain evidence="3 4">SA4-48</strain>
    </source>
</reference>
<keyword evidence="2" id="KW-0408">Iron</keyword>
<keyword evidence="3" id="KW-0560">Oxidoreductase</keyword>
<evidence type="ECO:0000256" key="2">
    <source>
        <dbReference type="ARBA" id="ARBA00023004"/>
    </source>
</evidence>
<gene>
    <name evidence="3" type="ORF">BTO11_06180</name>
</gene>
<dbReference type="AlphaFoldDB" id="A0A2S7UU89"/>
<dbReference type="SUPFAM" id="SSF51197">
    <property type="entry name" value="Clavaminate synthase-like"/>
    <property type="match status" value="1"/>
</dbReference>
<dbReference type="GO" id="GO:0016706">
    <property type="term" value="F:2-oxoglutarate-dependent dioxygenase activity"/>
    <property type="evidence" value="ECO:0007669"/>
    <property type="project" value="UniProtKB-ARBA"/>
</dbReference>
<evidence type="ECO:0000256" key="1">
    <source>
        <dbReference type="ARBA" id="ARBA00022723"/>
    </source>
</evidence>
<keyword evidence="3" id="KW-0223">Dioxygenase</keyword>
<dbReference type="GO" id="GO:0005506">
    <property type="term" value="F:iron ion binding"/>
    <property type="evidence" value="ECO:0007669"/>
    <property type="project" value="UniProtKB-ARBA"/>
</dbReference>
<sequence>MLSAEQITHFNEQGYIVLDEIIPLADIDAIKQRANTLVEQWAEDSPDHVFTTNDNDRSDDSYFLESAEKIRCFFEEEAFNDQGELVQERSLCINKIGHALHELDPVFNDFSHKKLLGELISDLGMKTPQIRQSMYIFKQPKIGGIVNWHQDASFFFTTPQSVITLWFAVEDATLENGCLWVEPAGHLGPLRERFNLHDQQTTMVNLDPMPWPTEKCGVSVEVKAGSLVMFQGLLPHYSAPNRSSKSRQAYTLHVTDGECEYAPENWLQTTALPLRGFAK</sequence>
<name>A0A2S7UU89_9GAMM</name>
<keyword evidence="4" id="KW-1185">Reference proteome</keyword>
<keyword evidence="1" id="KW-0479">Metal-binding</keyword>
<organism evidence="3 4">
    <name type="scientific">Psychrosphaera saromensis</name>
    <dbReference type="NCBI Taxonomy" id="716813"/>
    <lineage>
        <taxon>Bacteria</taxon>
        <taxon>Pseudomonadati</taxon>
        <taxon>Pseudomonadota</taxon>
        <taxon>Gammaproteobacteria</taxon>
        <taxon>Alteromonadales</taxon>
        <taxon>Pseudoalteromonadaceae</taxon>
        <taxon>Psychrosphaera</taxon>
    </lineage>
</organism>